<feature type="compositionally biased region" description="Basic residues" evidence="1">
    <location>
        <begin position="1"/>
        <end position="11"/>
    </location>
</feature>
<organism evidence="3 4">
    <name type="scientific">Dunaliella salina</name>
    <name type="common">Green alga</name>
    <name type="synonym">Protococcus salinus</name>
    <dbReference type="NCBI Taxonomy" id="3046"/>
    <lineage>
        <taxon>Eukaryota</taxon>
        <taxon>Viridiplantae</taxon>
        <taxon>Chlorophyta</taxon>
        <taxon>core chlorophytes</taxon>
        <taxon>Chlorophyceae</taxon>
        <taxon>CS clade</taxon>
        <taxon>Chlamydomonadales</taxon>
        <taxon>Dunaliellaceae</taxon>
        <taxon>Dunaliella</taxon>
    </lineage>
</organism>
<dbReference type="Gene3D" id="2.40.50.140">
    <property type="entry name" value="Nucleic acid-binding proteins"/>
    <property type="match status" value="1"/>
</dbReference>
<dbReference type="SMART" id="SM00316">
    <property type="entry name" value="S1"/>
    <property type="match status" value="1"/>
</dbReference>
<feature type="region of interest" description="Disordered" evidence="1">
    <location>
        <begin position="1"/>
        <end position="73"/>
    </location>
</feature>
<feature type="compositionally biased region" description="Basic residues" evidence="1">
    <location>
        <begin position="351"/>
        <end position="386"/>
    </location>
</feature>
<evidence type="ECO:0000259" key="2">
    <source>
        <dbReference type="PROSITE" id="PS50126"/>
    </source>
</evidence>
<evidence type="ECO:0000256" key="1">
    <source>
        <dbReference type="SAM" id="MobiDB-lite"/>
    </source>
</evidence>
<dbReference type="PANTHER" id="PTHR15838">
    <property type="entry name" value="NUCLEOLAR PROTEIN OF 40 KDA"/>
    <property type="match status" value="1"/>
</dbReference>
<feature type="compositionally biased region" description="Polar residues" evidence="1">
    <location>
        <begin position="300"/>
        <end position="310"/>
    </location>
</feature>
<reference evidence="3" key="1">
    <citation type="submission" date="2017-08" db="EMBL/GenBank/DDBJ databases">
        <authorList>
            <person name="Polle J.E."/>
            <person name="Barry K."/>
            <person name="Cushman J."/>
            <person name="Schmutz J."/>
            <person name="Tran D."/>
            <person name="Hathwaick L.T."/>
            <person name="Yim W.C."/>
            <person name="Jenkins J."/>
            <person name="Mckie-Krisberg Z.M."/>
            <person name="Prochnik S."/>
            <person name="Lindquist E."/>
            <person name="Dockter R.B."/>
            <person name="Adam C."/>
            <person name="Molina H."/>
            <person name="Bunkerborg J."/>
            <person name="Jin E."/>
            <person name="Buchheim M."/>
            <person name="Magnuson J."/>
        </authorList>
    </citation>
    <scope>NUCLEOTIDE SEQUENCE</scope>
    <source>
        <strain evidence="3">CCAP 19/18</strain>
    </source>
</reference>
<dbReference type="Pfam" id="PF00575">
    <property type="entry name" value="S1"/>
    <property type="match status" value="1"/>
</dbReference>
<dbReference type="PANTHER" id="PTHR15838:SF1">
    <property type="entry name" value="ZINC FINGER CCHC DOMAIN-CONTAINING PROTEIN 17"/>
    <property type="match status" value="1"/>
</dbReference>
<feature type="region of interest" description="Disordered" evidence="1">
    <location>
        <begin position="231"/>
        <end position="260"/>
    </location>
</feature>
<dbReference type="PROSITE" id="PS50126">
    <property type="entry name" value="S1"/>
    <property type="match status" value="1"/>
</dbReference>
<feature type="compositionally biased region" description="Basic and acidic residues" evidence="1">
    <location>
        <begin position="55"/>
        <end position="69"/>
    </location>
</feature>
<feature type="compositionally biased region" description="Gly residues" evidence="1">
    <location>
        <begin position="243"/>
        <end position="255"/>
    </location>
</feature>
<name>A0ABQ7H1A5_DUNSA</name>
<proteinExistence type="predicted"/>
<feature type="region of interest" description="Disordered" evidence="1">
    <location>
        <begin position="278"/>
        <end position="399"/>
    </location>
</feature>
<dbReference type="EMBL" id="MU069507">
    <property type="protein sequence ID" value="KAF5840637.1"/>
    <property type="molecule type" value="Genomic_DNA"/>
</dbReference>
<feature type="compositionally biased region" description="Low complexity" evidence="1">
    <location>
        <begin position="387"/>
        <end position="399"/>
    </location>
</feature>
<feature type="region of interest" description="Disordered" evidence="1">
    <location>
        <begin position="90"/>
        <end position="134"/>
    </location>
</feature>
<protein>
    <recommendedName>
        <fullName evidence="2">S1 motif domain-containing protein</fullName>
    </recommendedName>
</protein>
<sequence length="399" mass="43765">MATEKSRHRSRSRDDKHNGRHRSRGREERHKEKSRHRSRSREREERREHRRHRSRSTERPLVKEERDTHTLVPAPVQEVWVKLTEVTPDESRGDFKLNGTLRTVNQETGEDLDPLNRKVSAGGSGPLTDEPPEEGTVHQAVVKRIEPYGVFVQLHGYRKYGLVHSSQVSSYISFSKEDSDESKKAELTGVVNVGETVYVKVVEVISDDGTGRGPKIQCSIKLVDQASGEDLDPTNLRYKPRGTEGGMGGPGGGAAPIGSSAGTVKSGGKIEWGYLAGNDKLAPGDHTGKYQYLEDDEGTAGTSGKGVSSVQQQQQQLPLPPPPSQPLPPPPSTFSSVEEALAVLEQAKALAKTKSKERKHKDKAKKKKSKGKKDKKEKKSKKKKARSASSSSSSSSGSD</sequence>
<keyword evidence="4" id="KW-1185">Reference proteome</keyword>
<gene>
    <name evidence="3" type="ORF">DUNSADRAFT_16010</name>
</gene>
<dbReference type="InterPro" id="IPR003029">
    <property type="entry name" value="S1_domain"/>
</dbReference>
<comment type="caution">
    <text evidence="3">The sequence shown here is derived from an EMBL/GenBank/DDBJ whole genome shotgun (WGS) entry which is preliminary data.</text>
</comment>
<feature type="compositionally biased region" description="Pro residues" evidence="1">
    <location>
        <begin position="318"/>
        <end position="332"/>
    </location>
</feature>
<feature type="domain" description="S1 motif" evidence="2">
    <location>
        <begin position="135"/>
        <end position="221"/>
    </location>
</feature>
<dbReference type="Proteomes" id="UP000815325">
    <property type="component" value="Unassembled WGS sequence"/>
</dbReference>
<dbReference type="InterPro" id="IPR012340">
    <property type="entry name" value="NA-bd_OB-fold"/>
</dbReference>
<accession>A0ABQ7H1A5</accession>
<dbReference type="SUPFAM" id="SSF50249">
    <property type="entry name" value="Nucleic acid-binding proteins"/>
    <property type="match status" value="1"/>
</dbReference>
<evidence type="ECO:0000313" key="3">
    <source>
        <dbReference type="EMBL" id="KAF5840637.1"/>
    </source>
</evidence>
<evidence type="ECO:0000313" key="4">
    <source>
        <dbReference type="Proteomes" id="UP000815325"/>
    </source>
</evidence>